<dbReference type="Gene3D" id="3.40.50.300">
    <property type="entry name" value="P-loop containing nucleotide triphosphate hydrolases"/>
    <property type="match status" value="1"/>
</dbReference>
<comment type="caution">
    <text evidence="1">The sequence shown here is derived from an EMBL/GenBank/DDBJ whole genome shotgun (WGS) entry which is preliminary data.</text>
</comment>
<dbReference type="EMBL" id="JAQGDS010000005">
    <property type="protein sequence ID" value="KAJ6260138.1"/>
    <property type="molecule type" value="Genomic_DNA"/>
</dbReference>
<dbReference type="AlphaFoldDB" id="A0AAD6NKI5"/>
<dbReference type="Pfam" id="PF13424">
    <property type="entry name" value="TPR_12"/>
    <property type="match status" value="1"/>
</dbReference>
<organism evidence="1 2">
    <name type="scientific">Drechslerella dactyloides</name>
    <name type="common">Nematode-trapping fungus</name>
    <name type="synonym">Arthrobotrys dactyloides</name>
    <dbReference type="NCBI Taxonomy" id="74499"/>
    <lineage>
        <taxon>Eukaryota</taxon>
        <taxon>Fungi</taxon>
        <taxon>Dikarya</taxon>
        <taxon>Ascomycota</taxon>
        <taxon>Pezizomycotina</taxon>
        <taxon>Orbiliomycetes</taxon>
        <taxon>Orbiliales</taxon>
        <taxon>Orbiliaceae</taxon>
        <taxon>Drechslerella</taxon>
    </lineage>
</organism>
<reference evidence="1" key="1">
    <citation type="submission" date="2023-01" db="EMBL/GenBank/DDBJ databases">
        <title>The chitinases involved in constricting ring structure development in the nematode-trapping fungus Drechslerella dactyloides.</title>
        <authorList>
            <person name="Wang R."/>
            <person name="Zhang L."/>
            <person name="Tang P."/>
            <person name="Li S."/>
            <person name="Liang L."/>
        </authorList>
    </citation>
    <scope>NUCLEOTIDE SEQUENCE</scope>
    <source>
        <strain evidence="1">YMF1.00031</strain>
    </source>
</reference>
<dbReference type="InterPro" id="IPR011990">
    <property type="entry name" value="TPR-like_helical_dom_sf"/>
</dbReference>
<protein>
    <recommendedName>
        <fullName evidence="3">NB-ARC domain-containing protein</fullName>
    </recommendedName>
</protein>
<dbReference type="SUPFAM" id="SSF48452">
    <property type="entry name" value="TPR-like"/>
    <property type="match status" value="1"/>
</dbReference>
<dbReference type="InterPro" id="IPR027417">
    <property type="entry name" value="P-loop_NTPase"/>
</dbReference>
<evidence type="ECO:0000313" key="2">
    <source>
        <dbReference type="Proteomes" id="UP001221413"/>
    </source>
</evidence>
<accession>A0AAD6NKI5</accession>
<dbReference type="SUPFAM" id="SSF52540">
    <property type="entry name" value="P-loop containing nucleoside triphosphate hydrolases"/>
    <property type="match status" value="1"/>
</dbReference>
<evidence type="ECO:0000313" key="1">
    <source>
        <dbReference type="EMBL" id="KAJ6260138.1"/>
    </source>
</evidence>
<name>A0AAD6NKI5_DREDA</name>
<keyword evidence="2" id="KW-1185">Reference proteome</keyword>
<proteinExistence type="predicted"/>
<dbReference type="Proteomes" id="UP001221413">
    <property type="component" value="Unassembled WGS sequence"/>
</dbReference>
<evidence type="ECO:0008006" key="3">
    <source>
        <dbReference type="Google" id="ProtNLM"/>
    </source>
</evidence>
<dbReference type="Gene3D" id="1.25.40.10">
    <property type="entry name" value="Tetratricopeptide repeat domain"/>
    <property type="match status" value="1"/>
</dbReference>
<gene>
    <name evidence="1" type="ORF">Dda_4360</name>
</gene>
<sequence length="701" mass="79100">MEGIGLAASIVGLLAAGGKMIPWLFNLKNGLTDAPDSIRTVWTELTETSLILKEIQLYILQVHPTTSNRRSLILIDHISVTLTGCIVTYSDLERQIDFTRASENIDHMSIFERGKWLLKEKEILDIIRRLQNHKNAKWLLVLDNVVEVDKISKLCPRRALNGNVIIITRESSVHRYRNITDQSAGPVLEYELPSLNEADAIALIQASFPYITFDDKVNNACSELIERVGRLPVGIQAIMNLIKEQGGGLQGQEKLSSTAAVLKNCKIRHGYRLESYSDTDPNDLLHKIWAHELERLKLREDAYRDDKVEASTAGASNILDIVAFLDPETITEAHIQSILSYQVMLIQRHKMVPSREANFLEAAGLASLRPLLVNPPDLKARYQIDKLARYSRIIEMPVAKRRGIMDMISGWFLQFRSEEPGTMDQTQDSTVPKAVTSAIAIEFLIDVDPNGESFGLPILFLTALRNGCRVFSNQIQYETIDPVKTWIIARKFLETLALVTDHPNCDQMVLSGDRKDPGEVNLEIVECLFMQAREAMMSGSLQAALELLERCKVYYERYFYLEPDRIGTDQSGTQKSGISGLDLTQMFSRLKSDNLETRSLQDIQYALRGYSKCDIQIITALTRLGKIDVPETASRLSMPHAQYSLGNICLKEEKYDEALCLHKNSLSLFSRMYGEEHYLTAAASAQLGMSCIRQDRYSEGM</sequence>